<gene>
    <name evidence="2" type="ORF">DAY19_13545</name>
</gene>
<name>A0ABY0IDG4_9BACT</name>
<evidence type="ECO:0000256" key="1">
    <source>
        <dbReference type="SAM" id="SignalP"/>
    </source>
</evidence>
<sequence length="375" mass="44011">MRQSFCFILSLLSLQALALTYTLADLRVLYSEKSYNEYMKHHLDVRPSKRDFEWKKMTREMATAQADEFIKKEQVTRENFNLLTKYIENKNLKAYAFYTLAYSKFARLYFKKCNNCIKDLDRYISHSARYPDIDFDIYKNLNNSIKSNYDNLVKAPLKSNDSIYYCKEEQGQKALVKILVDEIGREDTKDTIVKKSKDIFNPDCLNGFSKEDIHALLDKADYTSEIIYLTFRAFEKIDDITSDTYLMTYLLTSPKPGPIMNMAWNQIEMLSANYKKRMKIFDNLKKQYPLSGEIFERKNGKVAEKSKIIIKRFAENFPEYLNFYGETCLNFYSGKVKFARGNPALHCDDFMAEEVAGKWMSDTVRLKYSGAKKIN</sequence>
<dbReference type="Proteomes" id="UP000443582">
    <property type="component" value="Unassembled WGS sequence"/>
</dbReference>
<evidence type="ECO:0000313" key="2">
    <source>
        <dbReference type="EMBL" id="RZF21002.1"/>
    </source>
</evidence>
<feature type="chain" id="PRO_5046406200" evidence="1">
    <location>
        <begin position="19"/>
        <end position="375"/>
    </location>
</feature>
<keyword evidence="3" id="KW-1185">Reference proteome</keyword>
<accession>A0ABY0IDG4</accession>
<keyword evidence="1" id="KW-0732">Signal</keyword>
<organism evidence="2 3">
    <name type="scientific">Halobacteriovorax vibrionivorans</name>
    <dbReference type="NCBI Taxonomy" id="2152716"/>
    <lineage>
        <taxon>Bacteria</taxon>
        <taxon>Pseudomonadati</taxon>
        <taxon>Bdellovibrionota</taxon>
        <taxon>Bacteriovoracia</taxon>
        <taxon>Bacteriovoracales</taxon>
        <taxon>Halobacteriovoraceae</taxon>
        <taxon>Halobacteriovorax</taxon>
    </lineage>
</organism>
<protein>
    <submittedName>
        <fullName evidence="2">Uncharacterized protein</fullName>
    </submittedName>
</protein>
<feature type="signal peptide" evidence="1">
    <location>
        <begin position="1"/>
        <end position="18"/>
    </location>
</feature>
<reference evidence="3" key="1">
    <citation type="journal article" date="2019" name="Int. J. Syst. Evol. Microbiol.">
        <title>Halobacteriovorax valvorus sp. nov., a novel prokaryotic predator isolated from coastal seawater of China.</title>
        <authorList>
            <person name="Chen M.-X."/>
        </authorList>
    </citation>
    <scope>NUCLEOTIDE SEQUENCE [LARGE SCALE GENOMIC DNA]</scope>
    <source>
        <strain evidence="3">BL9</strain>
    </source>
</reference>
<evidence type="ECO:0000313" key="3">
    <source>
        <dbReference type="Proteomes" id="UP000443582"/>
    </source>
</evidence>
<dbReference type="RefSeq" id="WP_115363372.1">
    <property type="nucleotide sequence ID" value="NZ_QDKL01000003.1"/>
</dbReference>
<proteinExistence type="predicted"/>
<comment type="caution">
    <text evidence="2">The sequence shown here is derived from an EMBL/GenBank/DDBJ whole genome shotgun (WGS) entry which is preliminary data.</text>
</comment>
<dbReference type="EMBL" id="QDKL01000003">
    <property type="protein sequence ID" value="RZF21002.1"/>
    <property type="molecule type" value="Genomic_DNA"/>
</dbReference>